<dbReference type="STRING" id="1838280.A6M21_00585"/>
<sequence length="133" mass="15062">MVEQIVAGINSLKRLADLPVDRLVKYAEDMGRHLVQINLKTNQIRKFLDAVKKLEAVKTAGAGGSGREFFDRDGVKLLKPKLAYAAGRQSEVKPLMRLLDPCIDRVETKEDFKQFARLVESIVAYHRFYGGRD</sequence>
<dbReference type="AlphaFoldDB" id="A0A1B7LCP3"/>
<protein>
    <recommendedName>
        <fullName evidence="3">CRISPR system Cms protein Csm2</fullName>
    </recommendedName>
    <alternativeName>
        <fullName evidence="6">CRISPR type III A-associated protein Csm2</fullName>
    </alternativeName>
</protein>
<comment type="function">
    <text evidence="1">This subunit may be involved in monitoring complementarity of crRNA and target RNA.</text>
</comment>
<comment type="similarity">
    <text evidence="2">Belongs to the CRISPR-associated Csm2 family.</text>
</comment>
<dbReference type="GO" id="GO:0003723">
    <property type="term" value="F:RNA binding"/>
    <property type="evidence" value="ECO:0007669"/>
    <property type="project" value="UniProtKB-KW"/>
</dbReference>
<evidence type="ECO:0000256" key="6">
    <source>
        <dbReference type="ARBA" id="ARBA00031723"/>
    </source>
</evidence>
<dbReference type="EMBL" id="LYVF01000177">
    <property type="protein sequence ID" value="OAT80441.1"/>
    <property type="molecule type" value="Genomic_DNA"/>
</dbReference>
<evidence type="ECO:0000256" key="1">
    <source>
        <dbReference type="ARBA" id="ARBA00003640"/>
    </source>
</evidence>
<gene>
    <name evidence="7" type="ORF">A6M21_00585</name>
</gene>
<dbReference type="Proteomes" id="UP000078532">
    <property type="component" value="Unassembled WGS sequence"/>
</dbReference>
<evidence type="ECO:0000313" key="7">
    <source>
        <dbReference type="EMBL" id="OAT80441.1"/>
    </source>
</evidence>
<proteinExistence type="inferred from homology"/>
<evidence type="ECO:0000256" key="4">
    <source>
        <dbReference type="ARBA" id="ARBA00022884"/>
    </source>
</evidence>
<dbReference type="Pfam" id="PF03750">
    <property type="entry name" value="Csm2_III-A"/>
    <property type="match status" value="1"/>
</dbReference>
<dbReference type="InterPro" id="IPR010149">
    <property type="entry name" value="CRISPR-assoc_prot_Csm2_III-A"/>
</dbReference>
<evidence type="ECO:0000256" key="5">
    <source>
        <dbReference type="ARBA" id="ARBA00023118"/>
    </source>
</evidence>
<evidence type="ECO:0000256" key="3">
    <source>
        <dbReference type="ARBA" id="ARBA00016118"/>
    </source>
</evidence>
<keyword evidence="8" id="KW-1185">Reference proteome</keyword>
<organism evidence="7 8">
    <name type="scientific">Desulfotomaculum copahuensis</name>
    <dbReference type="NCBI Taxonomy" id="1838280"/>
    <lineage>
        <taxon>Bacteria</taxon>
        <taxon>Bacillati</taxon>
        <taxon>Bacillota</taxon>
        <taxon>Clostridia</taxon>
        <taxon>Eubacteriales</taxon>
        <taxon>Desulfotomaculaceae</taxon>
        <taxon>Desulfotomaculum</taxon>
    </lineage>
</organism>
<evidence type="ECO:0000313" key="8">
    <source>
        <dbReference type="Proteomes" id="UP000078532"/>
    </source>
</evidence>
<dbReference type="GO" id="GO:0051607">
    <property type="term" value="P:defense response to virus"/>
    <property type="evidence" value="ECO:0007669"/>
    <property type="project" value="UniProtKB-KW"/>
</dbReference>
<keyword evidence="5" id="KW-0051">Antiviral defense</keyword>
<comment type="caution">
    <text evidence="7">The sequence shown here is derived from an EMBL/GenBank/DDBJ whole genome shotgun (WGS) entry which is preliminary data.</text>
</comment>
<dbReference type="NCBIfam" id="TIGR01870">
    <property type="entry name" value="cas_TM1810_Csm2"/>
    <property type="match status" value="1"/>
</dbReference>
<accession>A0A1B7LCP3</accession>
<reference evidence="7 8" key="1">
    <citation type="submission" date="2016-04" db="EMBL/GenBank/DDBJ databases">
        <authorList>
            <person name="Evans L.H."/>
            <person name="Alamgir A."/>
            <person name="Owens N."/>
            <person name="Weber N.D."/>
            <person name="Virtaneva K."/>
            <person name="Barbian K."/>
            <person name="Babar A."/>
            <person name="Rosenke K."/>
        </authorList>
    </citation>
    <scope>NUCLEOTIDE SEQUENCE [LARGE SCALE GENOMIC DNA]</scope>
    <source>
        <strain evidence="7 8">LMa1</strain>
    </source>
</reference>
<keyword evidence="4" id="KW-0694">RNA-binding</keyword>
<evidence type="ECO:0000256" key="2">
    <source>
        <dbReference type="ARBA" id="ARBA00006896"/>
    </source>
</evidence>
<name>A0A1B7LCP3_9FIRM</name>
<dbReference type="CDD" id="cd09647">
    <property type="entry name" value="Csm2_III-A"/>
    <property type="match status" value="1"/>
</dbReference>